<dbReference type="Proteomes" id="UP000199183">
    <property type="component" value="Unassembled WGS sequence"/>
</dbReference>
<dbReference type="GO" id="GO:0006282">
    <property type="term" value="P:regulation of DNA repair"/>
    <property type="evidence" value="ECO:0007669"/>
    <property type="project" value="UniProtKB-UniRule"/>
</dbReference>
<name>A0A1H4PSU3_9MICO</name>
<evidence type="ECO:0000313" key="10">
    <source>
        <dbReference type="Proteomes" id="UP000199183"/>
    </source>
</evidence>
<evidence type="ECO:0000259" key="7">
    <source>
        <dbReference type="Pfam" id="PF02631"/>
    </source>
</evidence>
<evidence type="ECO:0000256" key="3">
    <source>
        <dbReference type="ARBA" id="ARBA00018111"/>
    </source>
</evidence>
<evidence type="ECO:0000313" key="9">
    <source>
        <dbReference type="EMBL" id="SEC10324.1"/>
    </source>
</evidence>
<comment type="similarity">
    <text evidence="2 5">Belongs to the RecX family.</text>
</comment>
<comment type="subcellular location">
    <subcellularLocation>
        <location evidence="1 5">Cytoplasm</location>
    </subcellularLocation>
</comment>
<proteinExistence type="inferred from homology"/>
<feature type="region of interest" description="Disordered" evidence="6">
    <location>
        <begin position="1"/>
        <end position="42"/>
    </location>
</feature>
<accession>A0A1H4PSU3</accession>
<dbReference type="STRING" id="640635.SAMN04489806_2602"/>
<gene>
    <name evidence="5" type="primary">recX</name>
    <name evidence="9" type="ORF">SAMN04489806_2602</name>
</gene>
<protein>
    <recommendedName>
        <fullName evidence="3 5">Regulatory protein RecX</fullName>
    </recommendedName>
</protein>
<dbReference type="PANTHER" id="PTHR33602:SF1">
    <property type="entry name" value="REGULATORY PROTEIN RECX FAMILY PROTEIN"/>
    <property type="match status" value="1"/>
</dbReference>
<sequence length="196" mass="21250">MVAFRPSDGEKLAPVTSLDAHRGERRAPEAESEDAPPALPDLEAAAVRALSRRNLTEREVAKLVREKGGDARQAEAVLERLRELGYVDDSRVAEELVHRLADGRGKSRAVVAREMAARGVPSDIGDAALDGISDEHERTVAVELALKRGAQLSSADDQAFTRRLTGYLARRGYAGDIVREAVAAAAAERRSSVRFR</sequence>
<dbReference type="Pfam" id="PF21981">
    <property type="entry name" value="RecX_HTH3"/>
    <property type="match status" value="1"/>
</dbReference>
<keyword evidence="10" id="KW-1185">Reference proteome</keyword>
<organism evidence="9 10">
    <name type="scientific">Paramicrobacterium humi</name>
    <dbReference type="NCBI Taxonomy" id="640635"/>
    <lineage>
        <taxon>Bacteria</taxon>
        <taxon>Bacillati</taxon>
        <taxon>Actinomycetota</taxon>
        <taxon>Actinomycetes</taxon>
        <taxon>Micrococcales</taxon>
        <taxon>Microbacteriaceae</taxon>
        <taxon>Paramicrobacterium</taxon>
    </lineage>
</organism>
<evidence type="ECO:0000256" key="6">
    <source>
        <dbReference type="SAM" id="MobiDB-lite"/>
    </source>
</evidence>
<dbReference type="InterPro" id="IPR036388">
    <property type="entry name" value="WH-like_DNA-bd_sf"/>
</dbReference>
<dbReference type="RefSeq" id="WP_091185148.1">
    <property type="nucleotide sequence ID" value="NZ_FNRY01000001.1"/>
</dbReference>
<dbReference type="HAMAP" id="MF_01114">
    <property type="entry name" value="RecX"/>
    <property type="match status" value="1"/>
</dbReference>
<feature type="domain" description="RecX third three-helical" evidence="8">
    <location>
        <begin position="140"/>
        <end position="182"/>
    </location>
</feature>
<reference evidence="9 10" key="1">
    <citation type="submission" date="2016-10" db="EMBL/GenBank/DDBJ databases">
        <authorList>
            <person name="de Groot N.N."/>
        </authorList>
    </citation>
    <scope>NUCLEOTIDE SEQUENCE [LARGE SCALE GENOMIC DNA]</scope>
    <source>
        <strain evidence="9 10">DSM 21799</strain>
    </source>
</reference>
<dbReference type="InterPro" id="IPR053924">
    <property type="entry name" value="RecX_HTH_2nd"/>
</dbReference>
<evidence type="ECO:0000256" key="5">
    <source>
        <dbReference type="HAMAP-Rule" id="MF_01114"/>
    </source>
</evidence>
<comment type="function">
    <text evidence="5">Modulates RecA activity.</text>
</comment>
<evidence type="ECO:0000256" key="2">
    <source>
        <dbReference type="ARBA" id="ARBA00009695"/>
    </source>
</evidence>
<dbReference type="Pfam" id="PF02631">
    <property type="entry name" value="RecX_HTH2"/>
    <property type="match status" value="1"/>
</dbReference>
<keyword evidence="4 5" id="KW-0963">Cytoplasm</keyword>
<evidence type="ECO:0000256" key="1">
    <source>
        <dbReference type="ARBA" id="ARBA00004496"/>
    </source>
</evidence>
<dbReference type="GO" id="GO:0005737">
    <property type="term" value="C:cytoplasm"/>
    <property type="evidence" value="ECO:0007669"/>
    <property type="project" value="UniProtKB-SubCell"/>
</dbReference>
<dbReference type="OrthoDB" id="5244465at2"/>
<feature type="domain" description="RecX second three-helical" evidence="7">
    <location>
        <begin position="88"/>
        <end position="129"/>
    </location>
</feature>
<dbReference type="AlphaFoldDB" id="A0A1H4PSU3"/>
<dbReference type="InterPro" id="IPR053925">
    <property type="entry name" value="RecX_HTH_3rd"/>
</dbReference>
<dbReference type="PANTHER" id="PTHR33602">
    <property type="entry name" value="REGULATORY PROTEIN RECX FAMILY PROTEIN"/>
    <property type="match status" value="1"/>
</dbReference>
<dbReference type="InterPro" id="IPR003783">
    <property type="entry name" value="Regulatory_RecX"/>
</dbReference>
<evidence type="ECO:0000259" key="8">
    <source>
        <dbReference type="Pfam" id="PF21981"/>
    </source>
</evidence>
<dbReference type="EMBL" id="FNRY01000001">
    <property type="protein sequence ID" value="SEC10324.1"/>
    <property type="molecule type" value="Genomic_DNA"/>
</dbReference>
<dbReference type="Gene3D" id="1.10.10.10">
    <property type="entry name" value="Winged helix-like DNA-binding domain superfamily/Winged helix DNA-binding domain"/>
    <property type="match status" value="1"/>
</dbReference>
<feature type="compositionally biased region" description="Basic and acidic residues" evidence="6">
    <location>
        <begin position="19"/>
        <end position="29"/>
    </location>
</feature>
<evidence type="ECO:0000256" key="4">
    <source>
        <dbReference type="ARBA" id="ARBA00022490"/>
    </source>
</evidence>